<accession>A0A6N1NWW4</accession>
<evidence type="ECO:0000256" key="1">
    <source>
        <dbReference type="SAM" id="Phobius"/>
    </source>
</evidence>
<keyword evidence="1" id="KW-1133">Transmembrane helix</keyword>
<dbReference type="RefSeq" id="YP_010780614.1">
    <property type="nucleotide sequence ID" value="NC_075038.1"/>
</dbReference>
<sequence>MITTISGLFGCITAYGLYCDYNNRLLFNNEFMQTKQINDKMLIVGTITNESINGLHDNNYKFVDILSYPIFVHDNPLYKIDSYTKNKIKFYDYNVPSRNKNSKFHFYPRHKVRFVEYWNTNNLFDFISPVLKFNEMPLIIKNNCKIHYTKGKSHYISNDKYVIEKYIPNNSEITIFANKKNDTYRAESIGSTKNVIDDIAFKYYGISDVYTFGLCASLCISVICFAGSFIKN</sequence>
<evidence type="ECO:0000313" key="2">
    <source>
        <dbReference type="EMBL" id="QKU34001.1"/>
    </source>
</evidence>
<dbReference type="GeneID" id="80517305"/>
<protein>
    <submittedName>
        <fullName evidence="2">Uncharacterized protein</fullName>
    </submittedName>
</protein>
<dbReference type="KEGG" id="vg:80517305"/>
<dbReference type="EMBL" id="MF405918">
    <property type="protein sequence ID" value="QKU34001.1"/>
    <property type="molecule type" value="Genomic_DNA"/>
</dbReference>
<reference evidence="2" key="2">
    <citation type="journal article" date="2018" name="Nat. Commun.">
        <title>Tailed giant Tupanvirus possesses the most complete translational apparatus of the known virosphere.</title>
        <authorList>
            <person name="Abrahao J."/>
            <person name="Silva L."/>
            <person name="Silva L.S."/>
            <person name="Khalil J.Y.B."/>
            <person name="Rodrigues R."/>
            <person name="Arantes T."/>
            <person name="Assis F."/>
            <person name="Boratto P."/>
            <person name="Andrade M."/>
            <person name="Kroon E.G."/>
            <person name="Ribeiro B."/>
            <person name="Bergier I."/>
            <person name="Seligmann H."/>
            <person name="Ghigo E."/>
            <person name="Colson P."/>
            <person name="Levasseur A."/>
            <person name="Kroemer G."/>
            <person name="Raoult D."/>
            <person name="La Scola B."/>
        </authorList>
    </citation>
    <scope>NUCLEOTIDE SEQUENCE [LARGE SCALE GENOMIC DNA]</scope>
    <source>
        <strain evidence="2">Deep ocean</strain>
    </source>
</reference>
<name>A0A6N1NWW4_9VIRU</name>
<proteinExistence type="predicted"/>
<feature type="transmembrane region" description="Helical" evidence="1">
    <location>
        <begin position="209"/>
        <end position="230"/>
    </location>
</feature>
<organism evidence="2">
    <name type="scientific">Tupanvirus deep ocean</name>
    <dbReference type="NCBI Taxonomy" id="2126984"/>
    <lineage>
        <taxon>Viruses</taxon>
        <taxon>Varidnaviria</taxon>
        <taxon>Bamfordvirae</taxon>
        <taxon>Nucleocytoviricota</taxon>
        <taxon>Megaviricetes</taxon>
        <taxon>Imitervirales</taxon>
        <taxon>Mimiviridae</taxon>
        <taxon>Megamimivirinae</taxon>
        <taxon>Tupanvirus</taxon>
        <taxon>Tupanvirus altamarinense</taxon>
    </lineage>
</organism>
<keyword evidence="1" id="KW-0812">Transmembrane</keyword>
<reference evidence="2" key="1">
    <citation type="submission" date="2017-06" db="EMBL/GenBank/DDBJ databases">
        <authorList>
            <person name="Assis F.L."/>
            <person name="Abrahao J.S."/>
            <person name="Silva L."/>
            <person name="Khalil J.B."/>
            <person name="Rodrigues R."/>
            <person name="Silva L.S."/>
            <person name="Boratto P."/>
            <person name="Andrade M."/>
            <person name="Kroon E.G."/>
            <person name="Ribeiro B."/>
            <person name="Bergier I."/>
            <person name="Seligmann H."/>
            <person name="Ghigo E."/>
            <person name="Colson P."/>
            <person name="Levasseur A."/>
            <person name="Raoult D."/>
            <person name="Scola B.L."/>
        </authorList>
    </citation>
    <scope>NUCLEOTIDE SEQUENCE</scope>
    <source>
        <strain evidence="2">Deep ocean</strain>
    </source>
</reference>
<keyword evidence="1" id="KW-0472">Membrane</keyword>